<dbReference type="GO" id="GO:0004805">
    <property type="term" value="F:trehalose-phosphatase activity"/>
    <property type="evidence" value="ECO:0007669"/>
    <property type="project" value="UniProtKB-EC"/>
</dbReference>
<dbReference type="InterPro" id="IPR023214">
    <property type="entry name" value="HAD_sf"/>
</dbReference>
<evidence type="ECO:0000256" key="7">
    <source>
        <dbReference type="SAM" id="MobiDB-lite"/>
    </source>
</evidence>
<dbReference type="PANTHER" id="PTHR43768">
    <property type="entry name" value="TREHALOSE 6-PHOSPHATE PHOSPHATASE"/>
    <property type="match status" value="1"/>
</dbReference>
<comment type="cofactor">
    <cofactor evidence="6">
        <name>Mg(2+)</name>
        <dbReference type="ChEBI" id="CHEBI:18420"/>
    </cofactor>
</comment>
<comment type="catalytic activity">
    <reaction evidence="1 6">
        <text>alpha,alpha-trehalose 6-phosphate + H2O = alpha,alpha-trehalose + phosphate</text>
        <dbReference type="Rhea" id="RHEA:23420"/>
        <dbReference type="ChEBI" id="CHEBI:15377"/>
        <dbReference type="ChEBI" id="CHEBI:16551"/>
        <dbReference type="ChEBI" id="CHEBI:43474"/>
        <dbReference type="ChEBI" id="CHEBI:58429"/>
        <dbReference type="EC" id="3.1.3.12"/>
    </reaction>
</comment>
<dbReference type="InterPro" id="IPR044651">
    <property type="entry name" value="OTSB-like"/>
</dbReference>
<evidence type="ECO:0000256" key="2">
    <source>
        <dbReference type="ARBA" id="ARBA00005199"/>
    </source>
</evidence>
<dbReference type="Pfam" id="PF02358">
    <property type="entry name" value="Trehalose_PPase"/>
    <property type="match status" value="1"/>
</dbReference>
<keyword evidence="4 6" id="KW-0378">Hydrolase</keyword>
<evidence type="ECO:0000256" key="4">
    <source>
        <dbReference type="ARBA" id="ARBA00022801"/>
    </source>
</evidence>
<evidence type="ECO:0000313" key="8">
    <source>
        <dbReference type="EMBL" id="AMS04726.1"/>
    </source>
</evidence>
<keyword evidence="6" id="KW-0460">Magnesium</keyword>
<evidence type="ECO:0000256" key="3">
    <source>
        <dbReference type="ARBA" id="ARBA00008770"/>
    </source>
</evidence>
<dbReference type="NCBIfam" id="TIGR01484">
    <property type="entry name" value="HAD-SF-IIB"/>
    <property type="match status" value="1"/>
</dbReference>
<dbReference type="InterPro" id="IPR036412">
    <property type="entry name" value="HAD-like_sf"/>
</dbReference>
<accession>A0AAC8YDE6</accession>
<evidence type="ECO:0000256" key="6">
    <source>
        <dbReference type="RuleBase" id="RU361117"/>
    </source>
</evidence>
<proteinExistence type="inferred from homology"/>
<dbReference type="EC" id="3.1.3.12" evidence="6"/>
<evidence type="ECO:0000313" key="10">
    <source>
        <dbReference type="Proteomes" id="UP000075221"/>
    </source>
</evidence>
<comment type="pathway">
    <text evidence="2 6">Glycan biosynthesis; trehalose biosynthesis.</text>
</comment>
<feature type="compositionally biased region" description="Pro residues" evidence="7">
    <location>
        <begin position="11"/>
        <end position="20"/>
    </location>
</feature>
<reference evidence="9 11" key="1">
    <citation type="journal article" date="2016" name="Plant Dis.">
        <title>Improved production of propionic acid using genome shuffling.</title>
        <authorList>
            <person name="Luna-Flores C.H."/>
            <person name="Palfreyman R.W."/>
            <person name="Kromer J.O."/>
            <person name="Nielsen L.K."/>
            <person name="Marcellin E."/>
        </authorList>
    </citation>
    <scope>NUCLEOTIDE SEQUENCE [LARGE SCALE GENOMIC DNA]</scope>
    <source>
        <strain evidence="9 11">F3E8</strain>
    </source>
</reference>
<protein>
    <recommendedName>
        <fullName evidence="6">Trehalose 6-phosphate phosphatase</fullName>
        <ecNumber evidence="6">3.1.3.12</ecNumber>
    </recommendedName>
</protein>
<dbReference type="Proteomes" id="UP000178666">
    <property type="component" value="Chromosome"/>
</dbReference>
<reference evidence="8 10" key="2">
    <citation type="submission" date="2016-02" db="EMBL/GenBank/DDBJ databases">
        <title>Complete Genome Sequence of Propionibacterium acidipropionici ATCC 55737.</title>
        <authorList>
            <person name="Luna Flores C.H."/>
            <person name="Nielsen L.K."/>
            <person name="Marcellin E."/>
        </authorList>
    </citation>
    <scope>NUCLEOTIDE SEQUENCE [LARGE SCALE GENOMIC DNA]</scope>
    <source>
        <strain evidence="8 10">ATCC 55737</strain>
    </source>
</reference>
<sequence>MCDDGEVTHPPTSPEPPTPPSQGWIATTSAGSAVLDRAGADPAGVLLAADLDGTLAPIVENPDDAAVLPRARAALERLNGRAGTLAVITGRPVRRACEMLRTDRPGLGRIVILGQYGVESFEAATGELRVPEAPPAVARARALLADAVARIAVTDPATAGTMIEVKGGAVALHTRRAADPALAWHLLAPRARAVGEDLGLYIEEGREVVELTAWHTDKSDALQRLIDRARPSTVIMCGDDLGDLPAMRLVAERIEGGGAGARVVSWSAEQPSMRRHADVLCDSPQGVSQFLEELAGRMGKDDGSPEE</sequence>
<evidence type="ECO:0000313" key="11">
    <source>
        <dbReference type="Proteomes" id="UP000178666"/>
    </source>
</evidence>
<dbReference type="PANTHER" id="PTHR43768:SF3">
    <property type="entry name" value="TREHALOSE 6-PHOSPHATE PHOSPHATASE"/>
    <property type="match status" value="1"/>
</dbReference>
<dbReference type="GO" id="GO:0046872">
    <property type="term" value="F:metal ion binding"/>
    <property type="evidence" value="ECO:0007669"/>
    <property type="project" value="UniProtKB-KW"/>
</dbReference>
<comment type="function">
    <text evidence="5 6">Removes the phosphate from trehalose 6-phosphate to produce free trehalose.</text>
</comment>
<evidence type="ECO:0000313" key="9">
    <source>
        <dbReference type="EMBL" id="AOZ46216.1"/>
    </source>
</evidence>
<dbReference type="EMBL" id="CP014352">
    <property type="protein sequence ID" value="AMS04726.1"/>
    <property type="molecule type" value="Genomic_DNA"/>
</dbReference>
<gene>
    <name evidence="9" type="ORF">A8L58_05185</name>
    <name evidence="8" type="ORF">AXH35_03720</name>
</gene>
<dbReference type="SUPFAM" id="SSF56784">
    <property type="entry name" value="HAD-like"/>
    <property type="match status" value="1"/>
</dbReference>
<dbReference type="NCBIfam" id="TIGR00685">
    <property type="entry name" value="T6PP"/>
    <property type="match status" value="1"/>
</dbReference>
<dbReference type="EMBL" id="CP015970">
    <property type="protein sequence ID" value="AOZ46216.1"/>
    <property type="molecule type" value="Genomic_DNA"/>
</dbReference>
<keyword evidence="6" id="KW-0479">Metal-binding</keyword>
<name>A0AAC8YDE6_9ACTN</name>
<dbReference type="Proteomes" id="UP000075221">
    <property type="component" value="Chromosome"/>
</dbReference>
<organism evidence="8 10">
    <name type="scientific">Acidipropionibacterium acidipropionici</name>
    <dbReference type="NCBI Taxonomy" id="1748"/>
    <lineage>
        <taxon>Bacteria</taxon>
        <taxon>Bacillati</taxon>
        <taxon>Actinomycetota</taxon>
        <taxon>Actinomycetes</taxon>
        <taxon>Propionibacteriales</taxon>
        <taxon>Propionibacteriaceae</taxon>
        <taxon>Acidipropionibacterium</taxon>
    </lineage>
</organism>
<keyword evidence="11" id="KW-1185">Reference proteome</keyword>
<feature type="region of interest" description="Disordered" evidence="7">
    <location>
        <begin position="1"/>
        <end position="23"/>
    </location>
</feature>
<evidence type="ECO:0000256" key="5">
    <source>
        <dbReference type="ARBA" id="ARBA00024179"/>
    </source>
</evidence>
<dbReference type="InterPro" id="IPR006379">
    <property type="entry name" value="HAD-SF_hydro_IIB"/>
</dbReference>
<comment type="similarity">
    <text evidence="3 6">Belongs to the trehalose phosphatase family.</text>
</comment>
<dbReference type="GO" id="GO:0005992">
    <property type="term" value="P:trehalose biosynthetic process"/>
    <property type="evidence" value="ECO:0007669"/>
    <property type="project" value="InterPro"/>
</dbReference>
<dbReference type="Gene3D" id="3.40.50.1000">
    <property type="entry name" value="HAD superfamily/HAD-like"/>
    <property type="match status" value="1"/>
</dbReference>
<dbReference type="Gene3D" id="3.30.70.1020">
    <property type="entry name" value="Trehalose-6-phosphate phosphatase related protein, domain 2"/>
    <property type="match status" value="1"/>
</dbReference>
<dbReference type="AlphaFoldDB" id="A0AAC8YDE6"/>
<evidence type="ECO:0000256" key="1">
    <source>
        <dbReference type="ARBA" id="ARBA00000500"/>
    </source>
</evidence>
<dbReference type="InterPro" id="IPR003337">
    <property type="entry name" value="Trehalose_PPase"/>
</dbReference>